<keyword evidence="56" id="KW-1185">Reference proteome</keyword>
<evidence type="ECO:0000256" key="43">
    <source>
        <dbReference type="ARBA" id="ARBA00049109"/>
    </source>
</evidence>
<dbReference type="InterPro" id="IPR016036">
    <property type="entry name" value="Malonyl_transacylase_ACP-bd"/>
</dbReference>
<feature type="region of interest" description="N-terminal hotdog fold" evidence="51">
    <location>
        <begin position="910"/>
        <end position="1035"/>
    </location>
</feature>
<comment type="catalytic activity">
    <reaction evidence="18">
        <text>(3R)-hydroxyhexadecanoyl-[ACP] = (2E)-hexadecenoyl-[ACP] + H2O</text>
        <dbReference type="Rhea" id="RHEA:41908"/>
        <dbReference type="Rhea" id="RHEA-COMP:9650"/>
        <dbReference type="Rhea" id="RHEA-COMP:9651"/>
        <dbReference type="ChEBI" id="CHEBI:15377"/>
        <dbReference type="ChEBI" id="CHEBI:78480"/>
        <dbReference type="ChEBI" id="CHEBI:78481"/>
    </reaction>
    <physiologicalReaction direction="left-to-right" evidence="18">
        <dbReference type="Rhea" id="RHEA:41909"/>
    </physiologicalReaction>
</comment>
<dbReference type="InterPro" id="IPR016035">
    <property type="entry name" value="Acyl_Trfase/lysoPLipase"/>
</dbReference>
<evidence type="ECO:0000256" key="18">
    <source>
        <dbReference type="ARBA" id="ARBA00023401"/>
    </source>
</evidence>
<dbReference type="SMART" id="SM00825">
    <property type="entry name" value="PKS_KS"/>
    <property type="match status" value="1"/>
</dbReference>
<dbReference type="SMART" id="SM00829">
    <property type="entry name" value="PKS_ER"/>
    <property type="match status" value="1"/>
</dbReference>
<dbReference type="SMART" id="SM00822">
    <property type="entry name" value="PKS_KR"/>
    <property type="match status" value="1"/>
</dbReference>
<reference evidence="55 56" key="1">
    <citation type="submission" date="2023-05" db="EMBL/GenBank/DDBJ databases">
        <authorList>
            <person name="Zhang X."/>
        </authorList>
    </citation>
    <scope>NUCLEOTIDE SEQUENCE [LARGE SCALE GENOMIC DNA]</scope>
    <source>
        <strain evidence="55 56">DM2B3-1</strain>
    </source>
</reference>
<comment type="catalytic activity">
    <reaction evidence="11">
        <text>(3R)-hydroxyoctanoyl-[ACP] = (2E)-octenoyl-[ACP] + H2O</text>
        <dbReference type="Rhea" id="RHEA:41844"/>
        <dbReference type="Rhea" id="RHEA-COMP:9634"/>
        <dbReference type="Rhea" id="RHEA-COMP:9635"/>
        <dbReference type="ChEBI" id="CHEBI:15377"/>
        <dbReference type="ChEBI" id="CHEBI:78461"/>
        <dbReference type="ChEBI" id="CHEBI:78462"/>
    </reaction>
    <physiologicalReaction direction="left-to-right" evidence="11">
        <dbReference type="Rhea" id="RHEA:41845"/>
    </physiologicalReaction>
</comment>
<evidence type="ECO:0000259" key="54">
    <source>
        <dbReference type="PROSITE" id="PS52019"/>
    </source>
</evidence>
<evidence type="ECO:0000256" key="4">
    <source>
        <dbReference type="ARBA" id="ARBA00022679"/>
    </source>
</evidence>
<comment type="catalytic activity">
    <reaction evidence="49">
        <text>(2E)-decenoyl-[ACP] + NADPH + H(+) = decanoyl-[ACP] + NADP(+)</text>
        <dbReference type="Rhea" id="RHEA:41864"/>
        <dbReference type="Rhea" id="RHEA-COMP:9639"/>
        <dbReference type="Rhea" id="RHEA-COMP:9640"/>
        <dbReference type="ChEBI" id="CHEBI:15378"/>
        <dbReference type="ChEBI" id="CHEBI:57783"/>
        <dbReference type="ChEBI" id="CHEBI:58349"/>
        <dbReference type="ChEBI" id="CHEBI:78467"/>
        <dbReference type="ChEBI" id="CHEBI:78468"/>
    </reaction>
    <physiologicalReaction direction="left-to-right" evidence="49">
        <dbReference type="Rhea" id="RHEA:41865"/>
    </physiologicalReaction>
</comment>
<dbReference type="PANTHER" id="PTHR43775:SF37">
    <property type="entry name" value="SI:DKEY-61P9.11"/>
    <property type="match status" value="1"/>
</dbReference>
<evidence type="ECO:0000259" key="52">
    <source>
        <dbReference type="PROSITE" id="PS50075"/>
    </source>
</evidence>
<dbReference type="InterPro" id="IPR011032">
    <property type="entry name" value="GroES-like_sf"/>
</dbReference>
<dbReference type="InterPro" id="IPR049900">
    <property type="entry name" value="PKS_mFAS_DH"/>
</dbReference>
<name>A0ABT7CIU3_9BACT</name>
<dbReference type="Pfam" id="PF00107">
    <property type="entry name" value="ADH_zinc_N"/>
    <property type="match status" value="1"/>
</dbReference>
<evidence type="ECO:0000256" key="9">
    <source>
        <dbReference type="ARBA" id="ARBA00023268"/>
    </source>
</evidence>
<dbReference type="InterPro" id="IPR013968">
    <property type="entry name" value="PKS_KR"/>
</dbReference>
<evidence type="ECO:0000256" key="7">
    <source>
        <dbReference type="ARBA" id="ARBA00022898"/>
    </source>
</evidence>
<comment type="catalytic activity">
    <reaction evidence="19">
        <text>(3R)-hydroxybutanoyl-[ACP] = (2E)-butenoyl-[ACP] + H2O</text>
        <dbReference type="Rhea" id="RHEA:41808"/>
        <dbReference type="Rhea" id="RHEA-COMP:9626"/>
        <dbReference type="Rhea" id="RHEA-COMP:9627"/>
        <dbReference type="ChEBI" id="CHEBI:15377"/>
        <dbReference type="ChEBI" id="CHEBI:78451"/>
        <dbReference type="ChEBI" id="CHEBI:78453"/>
    </reaction>
    <physiologicalReaction direction="left-to-right" evidence="19">
        <dbReference type="Rhea" id="RHEA:41809"/>
    </physiologicalReaction>
</comment>
<dbReference type="PROSITE" id="PS52004">
    <property type="entry name" value="KS3_2"/>
    <property type="match status" value="1"/>
</dbReference>
<dbReference type="InterPro" id="IPR014030">
    <property type="entry name" value="Ketoacyl_synth_N"/>
</dbReference>
<dbReference type="InterPro" id="IPR009081">
    <property type="entry name" value="PP-bd_ACP"/>
</dbReference>
<comment type="catalytic activity">
    <reaction evidence="13">
        <text>(3R)-hydroxyhexanoyl-[ACP] = (2E)-hexenoyl-[ACP] + H2O</text>
        <dbReference type="Rhea" id="RHEA:41828"/>
        <dbReference type="Rhea" id="RHEA-COMP:9630"/>
        <dbReference type="Rhea" id="RHEA-COMP:9631"/>
        <dbReference type="ChEBI" id="CHEBI:15377"/>
        <dbReference type="ChEBI" id="CHEBI:78457"/>
        <dbReference type="ChEBI" id="CHEBI:78458"/>
    </reaction>
    <physiologicalReaction direction="left-to-right" evidence="13">
        <dbReference type="Rhea" id="RHEA:41829"/>
    </physiologicalReaction>
</comment>
<dbReference type="InterPro" id="IPR006162">
    <property type="entry name" value="Ppantetheine_attach_site"/>
</dbReference>
<dbReference type="SUPFAM" id="SSF52151">
    <property type="entry name" value="FabD/lysophospholipase-like"/>
    <property type="match status" value="1"/>
</dbReference>
<dbReference type="InterPro" id="IPR014043">
    <property type="entry name" value="Acyl_transferase_dom"/>
</dbReference>
<feature type="domain" description="Ketosynthase family 3 (KS3)" evidence="53">
    <location>
        <begin position="15"/>
        <end position="443"/>
    </location>
</feature>
<keyword evidence="6" id="KW-0521">NADP</keyword>
<dbReference type="InterPro" id="IPR042104">
    <property type="entry name" value="PKS_dehydratase_sf"/>
</dbReference>
<evidence type="ECO:0000256" key="16">
    <source>
        <dbReference type="ARBA" id="ARBA00023398"/>
    </source>
</evidence>
<evidence type="ECO:0000256" key="3">
    <source>
        <dbReference type="ARBA" id="ARBA00022553"/>
    </source>
</evidence>
<dbReference type="PANTHER" id="PTHR43775">
    <property type="entry name" value="FATTY ACID SYNTHASE"/>
    <property type="match status" value="1"/>
</dbReference>
<comment type="catalytic activity">
    <reaction evidence="30">
        <text>3-oxobutanoyl-[ACP] + NADPH + H(+) = (3R)-hydroxybutanoyl-[ACP] + NADP(+)</text>
        <dbReference type="Rhea" id="RHEA:41804"/>
        <dbReference type="Rhea" id="RHEA-COMP:9625"/>
        <dbReference type="Rhea" id="RHEA-COMP:9626"/>
        <dbReference type="ChEBI" id="CHEBI:15378"/>
        <dbReference type="ChEBI" id="CHEBI:57783"/>
        <dbReference type="ChEBI" id="CHEBI:58349"/>
        <dbReference type="ChEBI" id="CHEBI:78450"/>
        <dbReference type="ChEBI" id="CHEBI:78451"/>
    </reaction>
    <physiologicalReaction direction="left-to-right" evidence="30">
        <dbReference type="Rhea" id="RHEA:41805"/>
    </physiologicalReaction>
</comment>
<evidence type="ECO:0000256" key="46">
    <source>
        <dbReference type="ARBA" id="ARBA00049414"/>
    </source>
</evidence>
<evidence type="ECO:0000256" key="33">
    <source>
        <dbReference type="ARBA" id="ARBA00048281"/>
    </source>
</evidence>
<dbReference type="CDD" id="cd05195">
    <property type="entry name" value="enoyl_red"/>
    <property type="match status" value="1"/>
</dbReference>
<dbReference type="Gene3D" id="3.10.129.110">
    <property type="entry name" value="Polyketide synthase dehydratase"/>
    <property type="match status" value="1"/>
</dbReference>
<dbReference type="InterPro" id="IPR014031">
    <property type="entry name" value="Ketoacyl_synth_C"/>
</dbReference>
<comment type="catalytic activity">
    <reaction evidence="37">
        <text>3-oxohexanoyl-[ACP] + NADPH + H(+) = (3R)-hydroxyhexanoyl-[ACP] + NADP(+)</text>
        <dbReference type="Rhea" id="RHEA:41824"/>
        <dbReference type="Rhea" id="RHEA-COMP:9629"/>
        <dbReference type="Rhea" id="RHEA-COMP:9630"/>
        <dbReference type="ChEBI" id="CHEBI:15378"/>
        <dbReference type="ChEBI" id="CHEBI:57783"/>
        <dbReference type="ChEBI" id="CHEBI:58349"/>
        <dbReference type="ChEBI" id="CHEBI:78456"/>
        <dbReference type="ChEBI" id="CHEBI:78457"/>
    </reaction>
    <physiologicalReaction direction="left-to-right" evidence="37">
        <dbReference type="Rhea" id="RHEA:41825"/>
    </physiologicalReaction>
</comment>
<evidence type="ECO:0000256" key="29">
    <source>
        <dbReference type="ARBA" id="ARBA00047897"/>
    </source>
</evidence>
<evidence type="ECO:0000256" key="6">
    <source>
        <dbReference type="ARBA" id="ARBA00022857"/>
    </source>
</evidence>
<dbReference type="InterPro" id="IPR020807">
    <property type="entry name" value="PKS_DH"/>
</dbReference>
<keyword evidence="8" id="KW-0456">Lyase</keyword>
<dbReference type="InterPro" id="IPR013149">
    <property type="entry name" value="ADH-like_C"/>
</dbReference>
<evidence type="ECO:0000256" key="47">
    <source>
        <dbReference type="ARBA" id="ARBA00049422"/>
    </source>
</evidence>
<keyword evidence="7" id="KW-0663">Pyridoxal phosphate</keyword>
<evidence type="ECO:0000256" key="20">
    <source>
        <dbReference type="ARBA" id="ARBA00023442"/>
    </source>
</evidence>
<evidence type="ECO:0000256" key="17">
    <source>
        <dbReference type="ARBA" id="ARBA00023399"/>
    </source>
</evidence>
<dbReference type="Gene3D" id="3.90.180.10">
    <property type="entry name" value="Medium-chain alcohol dehydrogenases, catalytic domain"/>
    <property type="match status" value="1"/>
</dbReference>
<feature type="domain" description="PKS/mFAS DH" evidence="54">
    <location>
        <begin position="910"/>
        <end position="1195"/>
    </location>
</feature>
<dbReference type="InterPro" id="IPR020843">
    <property type="entry name" value="ER"/>
</dbReference>
<dbReference type="Pfam" id="PF08659">
    <property type="entry name" value="KR"/>
    <property type="match status" value="1"/>
</dbReference>
<evidence type="ECO:0000313" key="56">
    <source>
        <dbReference type="Proteomes" id="UP001228581"/>
    </source>
</evidence>
<evidence type="ECO:0000259" key="53">
    <source>
        <dbReference type="PROSITE" id="PS52004"/>
    </source>
</evidence>
<dbReference type="InterPro" id="IPR050091">
    <property type="entry name" value="PKS_NRPS_Biosynth_Enz"/>
</dbReference>
<dbReference type="InterPro" id="IPR049490">
    <property type="entry name" value="C883_1060-like_KR_N"/>
</dbReference>
<evidence type="ECO:0000256" key="11">
    <source>
        <dbReference type="ARBA" id="ARBA00023332"/>
    </source>
</evidence>
<comment type="catalytic activity">
    <reaction evidence="36">
        <text>a fatty acyl-[ACP] + malonyl-[ACP] + H(+) = a 3-oxoacyl-[ACP] + holo-[ACP] + CO2</text>
        <dbReference type="Rhea" id="RHEA:22836"/>
        <dbReference type="Rhea" id="RHEA-COMP:9623"/>
        <dbReference type="Rhea" id="RHEA-COMP:9685"/>
        <dbReference type="Rhea" id="RHEA-COMP:9916"/>
        <dbReference type="Rhea" id="RHEA-COMP:14125"/>
        <dbReference type="ChEBI" id="CHEBI:15378"/>
        <dbReference type="ChEBI" id="CHEBI:16526"/>
        <dbReference type="ChEBI" id="CHEBI:64479"/>
        <dbReference type="ChEBI" id="CHEBI:78449"/>
        <dbReference type="ChEBI" id="CHEBI:78776"/>
        <dbReference type="ChEBI" id="CHEBI:138651"/>
        <dbReference type="EC" id="2.3.1.41"/>
    </reaction>
    <physiologicalReaction direction="left-to-right" evidence="36">
        <dbReference type="Rhea" id="RHEA:22837"/>
    </physiologicalReaction>
</comment>
<dbReference type="Gene3D" id="3.40.47.10">
    <property type="match status" value="1"/>
</dbReference>
<comment type="catalytic activity">
    <reaction evidence="35">
        <text>(2E)-octenoyl-[ACP] + NADPH + H(+) = octanoyl-[ACP] + NADP(+)</text>
        <dbReference type="Rhea" id="RHEA:41848"/>
        <dbReference type="Rhea" id="RHEA-COMP:9635"/>
        <dbReference type="Rhea" id="RHEA-COMP:9636"/>
        <dbReference type="ChEBI" id="CHEBI:15378"/>
        <dbReference type="ChEBI" id="CHEBI:57783"/>
        <dbReference type="ChEBI" id="CHEBI:58349"/>
        <dbReference type="ChEBI" id="CHEBI:78462"/>
        <dbReference type="ChEBI" id="CHEBI:78463"/>
    </reaction>
    <physiologicalReaction direction="left-to-right" evidence="35">
        <dbReference type="Rhea" id="RHEA:41849"/>
    </physiologicalReaction>
</comment>
<evidence type="ECO:0000256" key="44">
    <source>
        <dbReference type="ARBA" id="ARBA00049171"/>
    </source>
</evidence>
<keyword evidence="4" id="KW-0808">Transferase</keyword>
<evidence type="ECO:0000256" key="42">
    <source>
        <dbReference type="ARBA" id="ARBA00049019"/>
    </source>
</evidence>
<evidence type="ECO:0000256" key="14">
    <source>
        <dbReference type="ARBA" id="ARBA00023388"/>
    </source>
</evidence>
<comment type="catalytic activity">
    <reaction evidence="24">
        <text>3-oxodecanoyl-[ACP] + NADPH + H(+) = (3R)-hydroxydecanoyl-[ACP] + NADP(+)</text>
        <dbReference type="Rhea" id="RHEA:41856"/>
        <dbReference type="Rhea" id="RHEA-COMP:9637"/>
        <dbReference type="Rhea" id="RHEA-COMP:9638"/>
        <dbReference type="ChEBI" id="CHEBI:15378"/>
        <dbReference type="ChEBI" id="CHEBI:57783"/>
        <dbReference type="ChEBI" id="CHEBI:58349"/>
        <dbReference type="ChEBI" id="CHEBI:78464"/>
        <dbReference type="ChEBI" id="CHEBI:78466"/>
    </reaction>
    <physiologicalReaction direction="left-to-right" evidence="24">
        <dbReference type="Rhea" id="RHEA:41857"/>
    </physiologicalReaction>
</comment>
<dbReference type="Pfam" id="PF00550">
    <property type="entry name" value="PP-binding"/>
    <property type="match status" value="1"/>
</dbReference>
<dbReference type="InterPro" id="IPR001031">
    <property type="entry name" value="Thioesterase"/>
</dbReference>
<evidence type="ECO:0000256" key="45">
    <source>
        <dbReference type="ARBA" id="ARBA00049263"/>
    </source>
</evidence>
<evidence type="ECO:0000256" key="1">
    <source>
        <dbReference type="ARBA" id="ARBA00005189"/>
    </source>
</evidence>
<comment type="catalytic activity">
    <reaction evidence="47">
        <text>3-oxooctanoyl-[ACP] + NADPH + H(+) = (3R)-hydroxyoctanoyl-[ACP] + NADP(+)</text>
        <dbReference type="Rhea" id="RHEA:41840"/>
        <dbReference type="Rhea" id="RHEA-COMP:9633"/>
        <dbReference type="Rhea" id="RHEA-COMP:9634"/>
        <dbReference type="ChEBI" id="CHEBI:15378"/>
        <dbReference type="ChEBI" id="CHEBI:57783"/>
        <dbReference type="ChEBI" id="CHEBI:58349"/>
        <dbReference type="ChEBI" id="CHEBI:78460"/>
        <dbReference type="ChEBI" id="CHEBI:78461"/>
    </reaction>
    <physiologicalReaction direction="left-to-right" evidence="47">
        <dbReference type="Rhea" id="RHEA:41841"/>
    </physiologicalReaction>
</comment>
<dbReference type="SMART" id="SM00823">
    <property type="entry name" value="PKS_PP"/>
    <property type="match status" value="1"/>
</dbReference>
<dbReference type="SUPFAM" id="SSF55048">
    <property type="entry name" value="Probable ACP-binding domain of malonyl-CoA ACP transacylase"/>
    <property type="match status" value="1"/>
</dbReference>
<comment type="caution">
    <text evidence="55">The sequence shown here is derived from an EMBL/GenBank/DDBJ whole genome shotgun (WGS) entry which is preliminary data.</text>
</comment>
<dbReference type="Pfam" id="PF21394">
    <property type="entry name" value="Beta-ketacyl_N"/>
    <property type="match status" value="1"/>
</dbReference>
<evidence type="ECO:0000256" key="39">
    <source>
        <dbReference type="ARBA" id="ARBA00048691"/>
    </source>
</evidence>
<dbReference type="CDD" id="cd00833">
    <property type="entry name" value="PKS"/>
    <property type="match status" value="1"/>
</dbReference>
<evidence type="ECO:0000256" key="32">
    <source>
        <dbReference type="ARBA" id="ARBA00048051"/>
    </source>
</evidence>
<dbReference type="InterPro" id="IPR032821">
    <property type="entry name" value="PKS_assoc"/>
</dbReference>
<dbReference type="RefSeq" id="WP_313996030.1">
    <property type="nucleotide sequence ID" value="NZ_JASJOT010000006.1"/>
</dbReference>
<dbReference type="Gene3D" id="3.40.50.1820">
    <property type="entry name" value="alpha/beta hydrolase"/>
    <property type="match status" value="1"/>
</dbReference>
<comment type="catalytic activity">
    <reaction evidence="39">
        <text>holo-[ACP] + acetyl-CoA = acetyl-[ACP] + CoA</text>
        <dbReference type="Rhea" id="RHEA:41788"/>
        <dbReference type="Rhea" id="RHEA-COMP:9621"/>
        <dbReference type="Rhea" id="RHEA-COMP:9685"/>
        <dbReference type="ChEBI" id="CHEBI:57287"/>
        <dbReference type="ChEBI" id="CHEBI:57288"/>
        <dbReference type="ChEBI" id="CHEBI:64479"/>
        <dbReference type="ChEBI" id="CHEBI:78446"/>
        <dbReference type="EC" id="2.3.1.38"/>
    </reaction>
    <physiologicalReaction direction="left-to-right" evidence="39">
        <dbReference type="Rhea" id="RHEA:41789"/>
    </physiologicalReaction>
</comment>
<feature type="active site" description="Proton donor; for dehydratase activity" evidence="51">
    <location>
        <position position="1111"/>
    </location>
</feature>
<evidence type="ECO:0000256" key="5">
    <source>
        <dbReference type="ARBA" id="ARBA00022799"/>
    </source>
</evidence>
<dbReference type="CDD" id="cd08955">
    <property type="entry name" value="KR_2_FAS_SDR_x"/>
    <property type="match status" value="1"/>
</dbReference>
<comment type="catalytic activity">
    <reaction evidence="43">
        <text>decanoyl-[ACP] + malonyl-[ACP] + H(+) = 3-oxododecanoyl-[ACP] + holo-[ACP] + CO2</text>
        <dbReference type="Rhea" id="RHEA:41868"/>
        <dbReference type="Rhea" id="RHEA-COMP:9623"/>
        <dbReference type="Rhea" id="RHEA-COMP:9640"/>
        <dbReference type="Rhea" id="RHEA-COMP:9641"/>
        <dbReference type="Rhea" id="RHEA-COMP:9685"/>
        <dbReference type="ChEBI" id="CHEBI:15378"/>
        <dbReference type="ChEBI" id="CHEBI:16526"/>
        <dbReference type="ChEBI" id="CHEBI:64479"/>
        <dbReference type="ChEBI" id="CHEBI:78449"/>
        <dbReference type="ChEBI" id="CHEBI:78468"/>
        <dbReference type="ChEBI" id="CHEBI:78469"/>
    </reaction>
    <physiologicalReaction direction="left-to-right" evidence="43">
        <dbReference type="Rhea" id="RHEA:41869"/>
    </physiologicalReaction>
</comment>
<dbReference type="SMART" id="SM00827">
    <property type="entry name" value="PKS_AT"/>
    <property type="match status" value="1"/>
</dbReference>
<evidence type="ECO:0000256" key="21">
    <source>
        <dbReference type="ARBA" id="ARBA00047300"/>
    </source>
</evidence>
<dbReference type="Gene3D" id="3.40.366.10">
    <property type="entry name" value="Malonyl-Coenzyme A Acyl Carrier Protein, domain 2"/>
    <property type="match status" value="1"/>
</dbReference>
<dbReference type="InterPro" id="IPR016039">
    <property type="entry name" value="Thiolase-like"/>
</dbReference>
<dbReference type="InterPro" id="IPR049552">
    <property type="entry name" value="PKS_DH_N"/>
</dbReference>
<keyword evidence="5" id="KW-0702">S-nitrosylation</keyword>
<keyword evidence="2" id="KW-0596">Phosphopantetheine</keyword>
<evidence type="ECO:0000256" key="15">
    <source>
        <dbReference type="ARBA" id="ARBA00023394"/>
    </source>
</evidence>
<evidence type="ECO:0000256" key="41">
    <source>
        <dbReference type="ARBA" id="ARBA00048935"/>
    </source>
</evidence>
<evidence type="ECO:0000256" key="2">
    <source>
        <dbReference type="ARBA" id="ARBA00022450"/>
    </source>
</evidence>
<comment type="catalytic activity">
    <reaction evidence="45">
        <text>3-oxododecanoyl-[ACP] + NADPH + H(+) = (3R)-hydroxydodecanoyl-[ACP] + NADP(+)</text>
        <dbReference type="Rhea" id="RHEA:41872"/>
        <dbReference type="Rhea" id="RHEA-COMP:9641"/>
        <dbReference type="Rhea" id="RHEA-COMP:9642"/>
        <dbReference type="ChEBI" id="CHEBI:15378"/>
        <dbReference type="ChEBI" id="CHEBI:57783"/>
        <dbReference type="ChEBI" id="CHEBI:58349"/>
        <dbReference type="ChEBI" id="CHEBI:78469"/>
        <dbReference type="ChEBI" id="CHEBI:78470"/>
    </reaction>
    <physiologicalReaction direction="left-to-right" evidence="45">
        <dbReference type="Rhea" id="RHEA:41873"/>
    </physiologicalReaction>
</comment>
<dbReference type="Gene3D" id="3.40.50.720">
    <property type="entry name" value="NAD(P)-binding Rossmann-like Domain"/>
    <property type="match status" value="3"/>
</dbReference>
<evidence type="ECO:0000256" key="40">
    <source>
        <dbReference type="ARBA" id="ARBA00048704"/>
    </source>
</evidence>
<dbReference type="InterPro" id="IPR036736">
    <property type="entry name" value="ACP-like_sf"/>
</dbReference>
<comment type="catalytic activity">
    <reaction evidence="14">
        <text>(3R)-hydroxydecanoyl-[ACP] = (2E)-decenoyl-[ACP] + H2O</text>
        <dbReference type="Rhea" id="RHEA:41860"/>
        <dbReference type="Rhea" id="RHEA-COMP:9638"/>
        <dbReference type="Rhea" id="RHEA-COMP:9639"/>
        <dbReference type="ChEBI" id="CHEBI:15377"/>
        <dbReference type="ChEBI" id="CHEBI:78466"/>
        <dbReference type="ChEBI" id="CHEBI:78467"/>
    </reaction>
    <physiologicalReaction direction="left-to-right" evidence="14">
        <dbReference type="Rhea" id="RHEA:41861"/>
    </physiologicalReaction>
</comment>
<evidence type="ECO:0000256" key="12">
    <source>
        <dbReference type="ARBA" id="ARBA00023351"/>
    </source>
</evidence>
<evidence type="ECO:0000256" key="35">
    <source>
        <dbReference type="ARBA" id="ARBA00048420"/>
    </source>
</evidence>
<dbReference type="InterPro" id="IPR036291">
    <property type="entry name" value="NAD(P)-bd_dom_sf"/>
</dbReference>
<keyword evidence="9" id="KW-0511">Multifunctional enzyme</keyword>
<evidence type="ECO:0000256" key="10">
    <source>
        <dbReference type="ARBA" id="ARBA00023315"/>
    </source>
</evidence>
<dbReference type="Pfam" id="PF00698">
    <property type="entry name" value="Acyl_transf_1"/>
    <property type="match status" value="1"/>
</dbReference>
<dbReference type="SUPFAM" id="SSF47336">
    <property type="entry name" value="ACP-like"/>
    <property type="match status" value="1"/>
</dbReference>
<evidence type="ECO:0000256" key="26">
    <source>
        <dbReference type="ARBA" id="ARBA00047500"/>
    </source>
</evidence>
<dbReference type="PROSITE" id="PS50075">
    <property type="entry name" value="CARRIER"/>
    <property type="match status" value="1"/>
</dbReference>
<sequence length="2417" mass="269069">MPEQLSFESPQKNNLEPIAIIGIGCRFPGNVTDPASFWSRLQAGFDAITDVPENRWKLDNYYDPDTQKAGKIKSRKGGFLKEIDQFDASFFNIFPKEAERIDPQQRMLLEITYEAMEDAGVKVEDLSGSRTCVFMGVFTTDYWDMQSSGYQKDKISPHVAMGASSTSVANRLSYIYNLKGPSVSLNTACSSSLVAVHLACQSIWNGESSMGLAGGVNLLLKPETSILMSKGNFLSPDGYCKTFDSRANGYVRSEGCGVILLKPLSKALEDGDQIYSLIRATGVNQDGYTEDGFTVPNPDAQTELLETVYNRAGVNPAEITYVEAHGTGTPVGDPLETRAFGNVVGKGRNTDNKCVIGSVKTNMGHLEAAAGIAGLIKLALITKNRQIPANLHFEKPNPKIPFETYKLRVPTTLETIPQNIPVVYAGVNSFGAGGTNAHCLLQEYIPAATKNLSSSEDGMMPHLFLISAKNEKALKDLANSYIAFLKGTSESLQDICYSLATRRSSFEHKLSIAARTKTDASEYLEAFVKGETRQGMTYQIVKESKKPRIAFIYSGQGPQWFAMGQQLLKESSVFRDTILKIDALFSKIADWSLLEEMSRDEATSRVSDTRIAQPAIMAVQIGLTEIWKSWGVEADGCVGHSIGEVAAAYASGALTLEQAVEVIYHRSRNQNQATGKGKMLAVGLDLPSVKKEIKGLEAQIAIAAINGPQMIALAGDIPEMEQLAASLSERDIFNRFLQVNVPFHSHHMEPLKDEMIAALKHLQPSRTTIPLYSTVSGVQENGLHLVSEYWYKNVRDTVYFTQAIESMIQDGYDTFIEIAPHPVLTAGVVDSLKMHRITGLVVPSLRRKEDEAKTMINSLGILTMEGYEANWKKLFPSAHYTKLPHYPWQHERYWFETKTHQQARLGTPVHPFLASEVISVKSLHHRIWNLNLNPELFTYLADHKVDGAIVFPGSGHLEIALSAGKASFPEHPVFLEDIHFEKALFLPEEGEQPEIRLEILNQEGEYYICSKQADQDNTAWIRHSRGKINYFDDFVRKEPVTIKPLLEKLETKISIPDFYVELKSAGLNYGETFRRVQKLWVKGNEILGAISLSSQTTYGVEQYYVHPAILDACLHTIFAARENTEDNKRGIYLPVHIEKYKVYEKPGQHVWTYVEILEASDDFLIGNYQILNEEGQLVAEMEGLTCKYIQGSRGEQQESLYSGMYEYQWEPLAQEDETNLELERLHSDECYLLFADKQGVSQKLLDKLAQDNLSVIEVTKGTAFKELSPSSYVINPFDGKDTQALFDAIHHKGLKVKKLFYLWALDNQIGTTITPELFEQQQTTLISGTMNLFQTIDRTGIKTGVVFLTQNNEKVEEQDTVINYTQAPIMGMSRVFINEYPYIPVKVIDIQSGLSEEESNILYTELTGKKFKFAELAIRNTQTYIRKLVPVTEAQASEDAAQEVVAHGHSFQTIVKRPGDLSSTIFQHVVKESVQADEVKIEVVATGLTQRDSLVATGKLDKAGQQLGFECAGIVRQVGSAITHLKEGDEVIAWGTHTLAGSLTVKANQVIKKPAHLLYQEAAGLPIAYITSYYALTELGRLSKEDAVLIQVTDWDVALASIQLATNTGAKVIVLAANDTQKTHLQKSGIEHVLTDQHTDFSQKVVKLTNGKGVDVVLNSLAGIGLIRGLKSLAPFGKFIDLSTTSAEEAILEKNRLDNNISFHTLDAAQLIEFKPQLVYRIMDAVVTLFANKQLQSAPLKAFSIQELEKALSSVEDSTRIEKVIVNIDNQSIHVQAANTLTLLAEATYLITGGASGFGLEIARWLTAKGAKSLVLVSRSGPKSDTDRQVIKEIEATGTKVTLLQADITDYQAVQKIVATIQSELPPLKGIVHSAAMLDDQSIPDMSNEIFMKVYRPKVYGAWNFHEATKELPLDFFLMFSSISAIFGFPGQANYSSANNFLDRLAMYRQSIGLKASAANLGVLDDYAGMSKEGGRLIKALINQGWTLLSLKDVTSKLENVLLQQPPTRMLANLDWKRFRDFYYNLKDDTRFAHLMNESVKNTGGSGSSSLVDSLKTLSGEEQLELLTQKVSESLANILGVSAEKIDTGIPITKIGLDSLMLNQLRNWIQQKLEINFPLMKIAKGPSIVELSTQLLSEINNQEIVQEEAVSADTSGIAAEEDIEIYNQWLVRNKLVKEENVKYRIFCIHPVGAGASMFGHFIFNPPADAEVLAFQLPGRENRLHEEHYQDVPSLVADMATVMESLLDKPFIVFGHSFGGMVGFELIRHLQLQFNKKPIQLFISGTIAPQLTKKWKDRDVISETAVLTNSEERLLSLMSYIDDVEFLRKILPVMRKDMAMIMSYVYVPGEKFDFPITTFAADKDDVVYPSEVSQWKEHTNSSFTMEVLEGDHWFLSRNKELISQRLSDALEETTVQTH</sequence>
<comment type="catalytic activity">
    <reaction evidence="16">
        <text>(3R)-hydroxytetradecanoyl-[ACP] = (2E)-tetradecenoyl-[ACP] + H2O</text>
        <dbReference type="Rhea" id="RHEA:41892"/>
        <dbReference type="Rhea" id="RHEA-COMP:9646"/>
        <dbReference type="Rhea" id="RHEA-COMP:9647"/>
        <dbReference type="ChEBI" id="CHEBI:15377"/>
        <dbReference type="ChEBI" id="CHEBI:78474"/>
        <dbReference type="ChEBI" id="CHEBI:78475"/>
    </reaction>
    <physiologicalReaction direction="left-to-right" evidence="16">
        <dbReference type="Rhea" id="RHEA:41893"/>
    </physiologicalReaction>
</comment>
<evidence type="ECO:0000256" key="8">
    <source>
        <dbReference type="ARBA" id="ARBA00023239"/>
    </source>
</evidence>
<dbReference type="PROSITE" id="PS52019">
    <property type="entry name" value="PKS_MFAS_DH"/>
    <property type="match status" value="1"/>
</dbReference>
<dbReference type="InterPro" id="IPR020841">
    <property type="entry name" value="PKS_Beta-ketoAc_synthase_dom"/>
</dbReference>
<evidence type="ECO:0000256" key="22">
    <source>
        <dbReference type="ARBA" id="ARBA00047394"/>
    </source>
</evidence>
<dbReference type="SUPFAM" id="SSF51735">
    <property type="entry name" value="NAD(P)-binding Rossmann-fold domains"/>
    <property type="match status" value="3"/>
</dbReference>
<comment type="catalytic activity">
    <reaction evidence="27">
        <text>dodecanoyl-[ACP] + malonyl-[ACP] + H(+) = 3-oxotetradecanoyl-[ACP] + holo-[ACP] + CO2</text>
        <dbReference type="Rhea" id="RHEA:41884"/>
        <dbReference type="Rhea" id="RHEA-COMP:9623"/>
        <dbReference type="Rhea" id="RHEA-COMP:9644"/>
        <dbReference type="Rhea" id="RHEA-COMP:9645"/>
        <dbReference type="Rhea" id="RHEA-COMP:9685"/>
        <dbReference type="ChEBI" id="CHEBI:15378"/>
        <dbReference type="ChEBI" id="CHEBI:16526"/>
        <dbReference type="ChEBI" id="CHEBI:64479"/>
        <dbReference type="ChEBI" id="CHEBI:65264"/>
        <dbReference type="ChEBI" id="CHEBI:78449"/>
        <dbReference type="ChEBI" id="CHEBI:78473"/>
    </reaction>
    <physiologicalReaction direction="left-to-right" evidence="27">
        <dbReference type="Rhea" id="RHEA:41885"/>
    </physiologicalReaction>
</comment>
<dbReference type="Pfam" id="PF02801">
    <property type="entry name" value="Ketoacyl-synt_C"/>
    <property type="match status" value="1"/>
</dbReference>
<evidence type="ECO:0000256" key="13">
    <source>
        <dbReference type="ARBA" id="ARBA00023373"/>
    </source>
</evidence>
<dbReference type="PROSITE" id="PS00606">
    <property type="entry name" value="KS3_1"/>
    <property type="match status" value="1"/>
</dbReference>
<comment type="catalytic activity">
    <reaction evidence="15">
        <text>a (3R)-hydroxyacyl-[ACP] = a (2E)-enoyl-[ACP] + H2O</text>
        <dbReference type="Rhea" id="RHEA:13097"/>
        <dbReference type="Rhea" id="RHEA-COMP:9925"/>
        <dbReference type="Rhea" id="RHEA-COMP:9945"/>
        <dbReference type="ChEBI" id="CHEBI:15377"/>
        <dbReference type="ChEBI" id="CHEBI:78784"/>
        <dbReference type="ChEBI" id="CHEBI:78827"/>
        <dbReference type="EC" id="4.2.1.59"/>
    </reaction>
    <physiologicalReaction direction="left-to-right" evidence="15">
        <dbReference type="Rhea" id="RHEA:13098"/>
    </physiologicalReaction>
</comment>
<dbReference type="Gene3D" id="1.10.1200.10">
    <property type="entry name" value="ACP-like"/>
    <property type="match status" value="1"/>
</dbReference>
<evidence type="ECO:0000256" key="37">
    <source>
        <dbReference type="ARBA" id="ARBA00048571"/>
    </source>
</evidence>
<proteinExistence type="predicted"/>
<comment type="catalytic activity">
    <reaction evidence="26">
        <text>(2E)-butenoyl-[ACP] + NADPH + H(+) = butanoyl-[ACP] + NADP(+)</text>
        <dbReference type="Rhea" id="RHEA:41812"/>
        <dbReference type="Rhea" id="RHEA-COMP:9627"/>
        <dbReference type="Rhea" id="RHEA-COMP:9628"/>
        <dbReference type="ChEBI" id="CHEBI:15378"/>
        <dbReference type="ChEBI" id="CHEBI:57783"/>
        <dbReference type="ChEBI" id="CHEBI:58349"/>
        <dbReference type="ChEBI" id="CHEBI:78453"/>
        <dbReference type="ChEBI" id="CHEBI:78454"/>
    </reaction>
    <physiologicalReaction direction="left-to-right" evidence="26">
        <dbReference type="Rhea" id="RHEA:41813"/>
    </physiologicalReaction>
</comment>
<dbReference type="InterPro" id="IPR029058">
    <property type="entry name" value="AB_hydrolase_fold"/>
</dbReference>
<dbReference type="Pfam" id="PF16197">
    <property type="entry name" value="KAsynt_C_assoc"/>
    <property type="match status" value="1"/>
</dbReference>
<comment type="catalytic activity">
    <reaction evidence="17">
        <text>(3R)-hydroxyoctadecanoyl-[ACP] = (2E)-octadecenoyl-[ACP] + H2O</text>
        <dbReference type="Rhea" id="RHEA:41924"/>
        <dbReference type="Rhea" id="RHEA-COMP:9654"/>
        <dbReference type="Rhea" id="RHEA-COMP:9655"/>
        <dbReference type="ChEBI" id="CHEBI:15377"/>
        <dbReference type="ChEBI" id="CHEBI:78488"/>
        <dbReference type="ChEBI" id="CHEBI:78489"/>
    </reaction>
    <physiologicalReaction direction="left-to-right" evidence="17">
        <dbReference type="Rhea" id="RHEA:41925"/>
    </physiologicalReaction>
</comment>
<evidence type="ECO:0000256" key="36">
    <source>
        <dbReference type="ARBA" id="ARBA00048506"/>
    </source>
</evidence>
<comment type="catalytic activity">
    <reaction evidence="41">
        <text>3-oxotetradecanoyl-[ACP] + NADPH + H(+) = (3R)-hydroxytetradecanoyl-[ACP] + NADP(+)</text>
        <dbReference type="Rhea" id="RHEA:41888"/>
        <dbReference type="Rhea" id="RHEA-COMP:9645"/>
        <dbReference type="Rhea" id="RHEA-COMP:9646"/>
        <dbReference type="ChEBI" id="CHEBI:15378"/>
        <dbReference type="ChEBI" id="CHEBI:57783"/>
        <dbReference type="ChEBI" id="CHEBI:58349"/>
        <dbReference type="ChEBI" id="CHEBI:78473"/>
        <dbReference type="ChEBI" id="CHEBI:78474"/>
    </reaction>
    <physiologicalReaction direction="left-to-right" evidence="41">
        <dbReference type="Rhea" id="RHEA:41889"/>
    </physiologicalReaction>
</comment>
<dbReference type="InterPro" id="IPR013154">
    <property type="entry name" value="ADH-like_N"/>
</dbReference>
<dbReference type="InterPro" id="IPR018201">
    <property type="entry name" value="Ketoacyl_synth_AS"/>
</dbReference>
<dbReference type="InterPro" id="IPR001227">
    <property type="entry name" value="Ac_transferase_dom_sf"/>
</dbReference>
<dbReference type="SUPFAM" id="SSF53474">
    <property type="entry name" value="alpha/beta-Hydrolases"/>
    <property type="match status" value="1"/>
</dbReference>
<protein>
    <submittedName>
        <fullName evidence="55">SDR family NAD(P)-dependent oxidoreductase</fullName>
    </submittedName>
</protein>
<evidence type="ECO:0000256" key="49">
    <source>
        <dbReference type="ARBA" id="ARBA00049521"/>
    </source>
</evidence>
<accession>A0ABT7CIU3</accession>
<evidence type="ECO:0000256" key="28">
    <source>
        <dbReference type="ARBA" id="ARBA00047810"/>
    </source>
</evidence>
<feature type="region of interest" description="C-terminal hotdog fold" evidence="51">
    <location>
        <begin position="1050"/>
        <end position="1195"/>
    </location>
</feature>
<feature type="active site" description="Proton acceptor; for dehydratase activity" evidence="51">
    <location>
        <position position="943"/>
    </location>
</feature>
<evidence type="ECO:0000313" key="55">
    <source>
        <dbReference type="EMBL" id="MDJ1493648.1"/>
    </source>
</evidence>
<dbReference type="Pfam" id="PF08240">
    <property type="entry name" value="ADH_N"/>
    <property type="match status" value="1"/>
</dbReference>
<comment type="catalytic activity">
    <reaction evidence="40">
        <text>hexadecanoyl-[ACP] + H2O = hexadecanoate + holo-[ACP] + H(+)</text>
        <dbReference type="Rhea" id="RHEA:41932"/>
        <dbReference type="Rhea" id="RHEA-COMP:9652"/>
        <dbReference type="Rhea" id="RHEA-COMP:9685"/>
        <dbReference type="ChEBI" id="CHEBI:7896"/>
        <dbReference type="ChEBI" id="CHEBI:15377"/>
        <dbReference type="ChEBI" id="CHEBI:15378"/>
        <dbReference type="ChEBI" id="CHEBI:64479"/>
        <dbReference type="ChEBI" id="CHEBI:78483"/>
        <dbReference type="EC" id="3.1.2.14"/>
    </reaction>
    <physiologicalReaction direction="left-to-right" evidence="40">
        <dbReference type="Rhea" id="RHEA:41933"/>
    </physiologicalReaction>
</comment>
<organism evidence="55 56">
    <name type="scientific">Xanthocytophaga flava</name>
    <dbReference type="NCBI Taxonomy" id="3048013"/>
    <lineage>
        <taxon>Bacteria</taxon>
        <taxon>Pseudomonadati</taxon>
        <taxon>Bacteroidota</taxon>
        <taxon>Cytophagia</taxon>
        <taxon>Cytophagales</taxon>
        <taxon>Rhodocytophagaceae</taxon>
        <taxon>Xanthocytophaga</taxon>
    </lineage>
</organism>
<dbReference type="Pfam" id="PF00109">
    <property type="entry name" value="ketoacyl-synt"/>
    <property type="match status" value="1"/>
</dbReference>
<dbReference type="EMBL" id="JASJOT010000006">
    <property type="protein sequence ID" value="MDJ1493648.1"/>
    <property type="molecule type" value="Genomic_DNA"/>
</dbReference>
<evidence type="ECO:0000256" key="19">
    <source>
        <dbReference type="ARBA" id="ARBA00023402"/>
    </source>
</evidence>
<comment type="catalytic activity">
    <reaction evidence="46">
        <text>3-oxohexadecanoyl-[ACP] + NADPH + H(+) = (3R)-hydroxyhexadecanoyl-[ACP] + NADP(+)</text>
        <dbReference type="Rhea" id="RHEA:41904"/>
        <dbReference type="Rhea" id="RHEA-COMP:9649"/>
        <dbReference type="Rhea" id="RHEA-COMP:9650"/>
        <dbReference type="ChEBI" id="CHEBI:15378"/>
        <dbReference type="ChEBI" id="CHEBI:57783"/>
        <dbReference type="ChEBI" id="CHEBI:58349"/>
        <dbReference type="ChEBI" id="CHEBI:78478"/>
        <dbReference type="ChEBI" id="CHEBI:78480"/>
    </reaction>
    <physiologicalReaction direction="left-to-right" evidence="46">
        <dbReference type="Rhea" id="RHEA:41905"/>
    </physiologicalReaction>
</comment>
<comment type="catalytic activity">
    <reaction evidence="32">
        <text>hexadecanoyl-[ACP] + malonyl-[ACP] + H(+) = 3-oxooctadecanoyl-[ACP] + holo-[ACP] + CO2</text>
        <dbReference type="Rhea" id="RHEA:41916"/>
        <dbReference type="Rhea" id="RHEA-COMP:9623"/>
        <dbReference type="Rhea" id="RHEA-COMP:9652"/>
        <dbReference type="Rhea" id="RHEA-COMP:9653"/>
        <dbReference type="Rhea" id="RHEA-COMP:9685"/>
        <dbReference type="ChEBI" id="CHEBI:15378"/>
        <dbReference type="ChEBI" id="CHEBI:16526"/>
        <dbReference type="ChEBI" id="CHEBI:64479"/>
        <dbReference type="ChEBI" id="CHEBI:78449"/>
        <dbReference type="ChEBI" id="CHEBI:78483"/>
        <dbReference type="ChEBI" id="CHEBI:78487"/>
    </reaction>
    <physiologicalReaction direction="left-to-right" evidence="32">
        <dbReference type="Rhea" id="RHEA:41917"/>
    </physiologicalReaction>
</comment>
<comment type="catalytic activity">
    <reaction evidence="23">
        <text>a (3R)-hydroxyacyl-[ACP] + NADP(+) = a 3-oxoacyl-[ACP] + NADPH + H(+)</text>
        <dbReference type="Rhea" id="RHEA:17397"/>
        <dbReference type="Rhea" id="RHEA-COMP:9916"/>
        <dbReference type="Rhea" id="RHEA-COMP:9945"/>
        <dbReference type="ChEBI" id="CHEBI:15378"/>
        <dbReference type="ChEBI" id="CHEBI:57783"/>
        <dbReference type="ChEBI" id="CHEBI:58349"/>
        <dbReference type="ChEBI" id="CHEBI:78776"/>
        <dbReference type="ChEBI" id="CHEBI:78827"/>
        <dbReference type="EC" id="1.1.1.100"/>
    </reaction>
    <physiologicalReaction direction="right-to-left" evidence="23">
        <dbReference type="Rhea" id="RHEA:17399"/>
    </physiologicalReaction>
</comment>
<comment type="catalytic activity">
    <reaction evidence="22">
        <text>hexanoyl-[ACP] + malonyl-[ACP] + H(+) = 3-oxooctanoyl-[ACP] + holo-[ACP] + CO2</text>
        <dbReference type="Rhea" id="RHEA:41836"/>
        <dbReference type="Rhea" id="RHEA-COMP:9623"/>
        <dbReference type="Rhea" id="RHEA-COMP:9632"/>
        <dbReference type="Rhea" id="RHEA-COMP:9633"/>
        <dbReference type="Rhea" id="RHEA-COMP:9685"/>
        <dbReference type="ChEBI" id="CHEBI:15378"/>
        <dbReference type="ChEBI" id="CHEBI:16526"/>
        <dbReference type="ChEBI" id="CHEBI:64479"/>
        <dbReference type="ChEBI" id="CHEBI:78449"/>
        <dbReference type="ChEBI" id="CHEBI:78459"/>
        <dbReference type="ChEBI" id="CHEBI:78460"/>
    </reaction>
    <physiologicalReaction direction="left-to-right" evidence="22">
        <dbReference type="Rhea" id="RHEA:41837"/>
    </physiologicalReaction>
</comment>
<evidence type="ECO:0000256" key="50">
    <source>
        <dbReference type="ARBA" id="ARBA00049533"/>
    </source>
</evidence>
<comment type="function">
    <text evidence="20">Fatty acid synthetase is a multifunctional enzyme that catalyzes the de novo biosynthesis of long-chain saturated fatty acids starting from acetyl-CoA and malonyl-CoA in the presence of NADPH. This multifunctional protein contains 7 catalytic activities and a site for the binding of the prosthetic group 4'-phosphopantetheine of the acyl carrier protein ([ACP]) domain.</text>
</comment>
<comment type="catalytic activity">
    <reaction evidence="48">
        <text>butanoyl-[ACP] + malonyl-[ACP] + H(+) = 3-oxohexanoyl-[ACP] + holo-[ACP] + CO2</text>
        <dbReference type="Rhea" id="RHEA:41820"/>
        <dbReference type="Rhea" id="RHEA-COMP:9623"/>
        <dbReference type="Rhea" id="RHEA-COMP:9628"/>
        <dbReference type="Rhea" id="RHEA-COMP:9629"/>
        <dbReference type="Rhea" id="RHEA-COMP:9685"/>
        <dbReference type="ChEBI" id="CHEBI:15378"/>
        <dbReference type="ChEBI" id="CHEBI:16526"/>
        <dbReference type="ChEBI" id="CHEBI:64479"/>
        <dbReference type="ChEBI" id="CHEBI:78449"/>
        <dbReference type="ChEBI" id="CHEBI:78454"/>
        <dbReference type="ChEBI" id="CHEBI:78456"/>
    </reaction>
    <physiologicalReaction direction="left-to-right" evidence="48">
        <dbReference type="Rhea" id="RHEA:41821"/>
    </physiologicalReaction>
</comment>
<comment type="catalytic activity">
    <reaction evidence="38">
        <text>a 2,3-saturated acyl-[ACP] + NADP(+) = a (2E)-enoyl-[ACP] + NADPH + H(+)</text>
        <dbReference type="Rhea" id="RHEA:22564"/>
        <dbReference type="Rhea" id="RHEA-COMP:9925"/>
        <dbReference type="Rhea" id="RHEA-COMP:9926"/>
        <dbReference type="ChEBI" id="CHEBI:15378"/>
        <dbReference type="ChEBI" id="CHEBI:57783"/>
        <dbReference type="ChEBI" id="CHEBI:58349"/>
        <dbReference type="ChEBI" id="CHEBI:78784"/>
        <dbReference type="ChEBI" id="CHEBI:78785"/>
        <dbReference type="EC" id="1.3.1.39"/>
    </reaction>
    <physiologicalReaction direction="right-to-left" evidence="38">
        <dbReference type="Rhea" id="RHEA:22566"/>
    </physiologicalReaction>
</comment>
<dbReference type="Gene3D" id="3.30.70.3290">
    <property type="match status" value="1"/>
</dbReference>
<gene>
    <name evidence="55" type="ORF">QNI19_11950</name>
</gene>
<dbReference type="Pfam" id="PF00975">
    <property type="entry name" value="Thioesterase"/>
    <property type="match status" value="1"/>
</dbReference>
<dbReference type="Proteomes" id="UP001228581">
    <property type="component" value="Unassembled WGS sequence"/>
</dbReference>
<dbReference type="PROSITE" id="PS00012">
    <property type="entry name" value="PHOSPHOPANTETHEINE"/>
    <property type="match status" value="1"/>
</dbReference>
<comment type="catalytic activity">
    <reaction evidence="50">
        <text>octanoyl-[ACP] + malonyl-[ACP] + H(+) = 3-oxodecanoyl-[ACP] + holo-[ACP] + CO2</text>
        <dbReference type="Rhea" id="RHEA:41852"/>
        <dbReference type="Rhea" id="RHEA-COMP:9623"/>
        <dbReference type="Rhea" id="RHEA-COMP:9636"/>
        <dbReference type="Rhea" id="RHEA-COMP:9637"/>
        <dbReference type="Rhea" id="RHEA-COMP:9685"/>
        <dbReference type="ChEBI" id="CHEBI:15378"/>
        <dbReference type="ChEBI" id="CHEBI:16526"/>
        <dbReference type="ChEBI" id="CHEBI:64479"/>
        <dbReference type="ChEBI" id="CHEBI:78449"/>
        <dbReference type="ChEBI" id="CHEBI:78463"/>
        <dbReference type="ChEBI" id="CHEBI:78464"/>
    </reaction>
    <physiologicalReaction direction="left-to-right" evidence="50">
        <dbReference type="Rhea" id="RHEA:41853"/>
    </physiologicalReaction>
</comment>
<evidence type="ECO:0000256" key="51">
    <source>
        <dbReference type="PROSITE-ProRule" id="PRU01363"/>
    </source>
</evidence>
<evidence type="ECO:0000256" key="23">
    <source>
        <dbReference type="ARBA" id="ARBA00047400"/>
    </source>
</evidence>
<comment type="catalytic activity">
    <reaction evidence="12">
        <text>(3R)-hydroxydodecanoyl-[ACP] = (2E)-dodecenoyl-[ACP] + H2O</text>
        <dbReference type="Rhea" id="RHEA:41876"/>
        <dbReference type="Rhea" id="RHEA-COMP:9642"/>
        <dbReference type="Rhea" id="RHEA-COMP:9643"/>
        <dbReference type="ChEBI" id="CHEBI:15377"/>
        <dbReference type="ChEBI" id="CHEBI:78470"/>
        <dbReference type="ChEBI" id="CHEBI:78472"/>
    </reaction>
    <physiologicalReaction direction="left-to-right" evidence="12">
        <dbReference type="Rhea" id="RHEA:41877"/>
    </physiologicalReaction>
</comment>
<dbReference type="SMART" id="SM00826">
    <property type="entry name" value="PKS_DH"/>
    <property type="match status" value="1"/>
</dbReference>
<comment type="catalytic activity">
    <reaction evidence="25">
        <text>tetradecanoyl-[ACP] + malonyl-[ACP] + H(+) = 3-oxohexadecanoyl-[ACP] + holo-[ACP] + CO2</text>
        <dbReference type="Rhea" id="RHEA:41900"/>
        <dbReference type="Rhea" id="RHEA-COMP:9623"/>
        <dbReference type="Rhea" id="RHEA-COMP:9648"/>
        <dbReference type="Rhea" id="RHEA-COMP:9649"/>
        <dbReference type="Rhea" id="RHEA-COMP:9685"/>
        <dbReference type="ChEBI" id="CHEBI:15378"/>
        <dbReference type="ChEBI" id="CHEBI:16526"/>
        <dbReference type="ChEBI" id="CHEBI:64479"/>
        <dbReference type="ChEBI" id="CHEBI:78449"/>
        <dbReference type="ChEBI" id="CHEBI:78477"/>
        <dbReference type="ChEBI" id="CHEBI:78478"/>
    </reaction>
    <physiologicalReaction direction="left-to-right" evidence="25">
        <dbReference type="Rhea" id="RHEA:41901"/>
    </physiologicalReaction>
</comment>
<comment type="catalytic activity">
    <reaction evidence="29">
        <text>(2E)-hexenoyl-[ACP] + NADPH + H(+) = hexanoyl-[ACP] + NADP(+)</text>
        <dbReference type="Rhea" id="RHEA:41832"/>
        <dbReference type="Rhea" id="RHEA-COMP:9631"/>
        <dbReference type="Rhea" id="RHEA-COMP:9632"/>
        <dbReference type="ChEBI" id="CHEBI:15378"/>
        <dbReference type="ChEBI" id="CHEBI:57783"/>
        <dbReference type="ChEBI" id="CHEBI:58349"/>
        <dbReference type="ChEBI" id="CHEBI:78458"/>
        <dbReference type="ChEBI" id="CHEBI:78459"/>
    </reaction>
    <physiologicalReaction direction="left-to-right" evidence="29">
        <dbReference type="Rhea" id="RHEA:41833"/>
    </physiologicalReaction>
</comment>
<evidence type="ECO:0000256" key="48">
    <source>
        <dbReference type="ARBA" id="ARBA00049449"/>
    </source>
</evidence>
<evidence type="ECO:0000256" key="24">
    <source>
        <dbReference type="ARBA" id="ARBA00047440"/>
    </source>
</evidence>
<evidence type="ECO:0000256" key="34">
    <source>
        <dbReference type="ARBA" id="ARBA00048289"/>
    </source>
</evidence>
<comment type="catalytic activity">
    <reaction evidence="31">
        <text>acetyl-[ACP] + malonyl-[ACP] + H(+) = 3-oxobutanoyl-[ACP] + holo-[ACP] + CO2</text>
        <dbReference type="Rhea" id="RHEA:41800"/>
        <dbReference type="Rhea" id="RHEA-COMP:9621"/>
        <dbReference type="Rhea" id="RHEA-COMP:9623"/>
        <dbReference type="Rhea" id="RHEA-COMP:9625"/>
        <dbReference type="Rhea" id="RHEA-COMP:9685"/>
        <dbReference type="ChEBI" id="CHEBI:15378"/>
        <dbReference type="ChEBI" id="CHEBI:16526"/>
        <dbReference type="ChEBI" id="CHEBI:64479"/>
        <dbReference type="ChEBI" id="CHEBI:78446"/>
        <dbReference type="ChEBI" id="CHEBI:78449"/>
        <dbReference type="ChEBI" id="CHEBI:78450"/>
    </reaction>
    <physiologicalReaction direction="left-to-right" evidence="31">
        <dbReference type="Rhea" id="RHEA:41801"/>
    </physiologicalReaction>
</comment>
<keyword evidence="10" id="KW-0012">Acyltransferase</keyword>
<evidence type="ECO:0000256" key="25">
    <source>
        <dbReference type="ARBA" id="ARBA00047451"/>
    </source>
</evidence>
<evidence type="ECO:0000256" key="38">
    <source>
        <dbReference type="ARBA" id="ARBA00048650"/>
    </source>
</evidence>
<dbReference type="InterPro" id="IPR020806">
    <property type="entry name" value="PKS_PP-bd"/>
</dbReference>
<comment type="catalytic activity">
    <reaction evidence="34">
        <text>tetradecanoyl-[ACP] + H2O = tetradecanoate + holo-[ACP] + H(+)</text>
        <dbReference type="Rhea" id="RHEA:30123"/>
        <dbReference type="Rhea" id="RHEA-COMP:9648"/>
        <dbReference type="Rhea" id="RHEA-COMP:9685"/>
        <dbReference type="ChEBI" id="CHEBI:15377"/>
        <dbReference type="ChEBI" id="CHEBI:15378"/>
        <dbReference type="ChEBI" id="CHEBI:30807"/>
        <dbReference type="ChEBI" id="CHEBI:64479"/>
        <dbReference type="ChEBI" id="CHEBI:78477"/>
        <dbReference type="EC" id="3.1.2.14"/>
    </reaction>
    <physiologicalReaction direction="left-to-right" evidence="34">
        <dbReference type="Rhea" id="RHEA:30124"/>
    </physiologicalReaction>
</comment>
<comment type="pathway">
    <text evidence="1">Lipid metabolism.</text>
</comment>
<feature type="domain" description="Carrier" evidence="52">
    <location>
        <begin position="2065"/>
        <end position="2139"/>
    </location>
</feature>
<dbReference type="SUPFAM" id="SSF53901">
    <property type="entry name" value="Thiolase-like"/>
    <property type="match status" value="1"/>
</dbReference>
<evidence type="ECO:0000256" key="27">
    <source>
        <dbReference type="ARBA" id="ARBA00047578"/>
    </source>
</evidence>
<dbReference type="Pfam" id="PF14765">
    <property type="entry name" value="PS-DH"/>
    <property type="match status" value="1"/>
</dbReference>
<dbReference type="SUPFAM" id="SSF50129">
    <property type="entry name" value="GroES-like"/>
    <property type="match status" value="1"/>
</dbReference>
<comment type="catalytic activity">
    <reaction evidence="21">
        <text>3-oxooctadecanoyl-[ACP] + NADPH + H(+) = (3R)-hydroxyoctadecanoyl-[ACP] + NADP(+)</text>
        <dbReference type="Rhea" id="RHEA:41920"/>
        <dbReference type="Rhea" id="RHEA-COMP:9653"/>
        <dbReference type="Rhea" id="RHEA-COMP:9654"/>
        <dbReference type="ChEBI" id="CHEBI:15378"/>
        <dbReference type="ChEBI" id="CHEBI:57783"/>
        <dbReference type="ChEBI" id="CHEBI:58349"/>
        <dbReference type="ChEBI" id="CHEBI:78487"/>
        <dbReference type="ChEBI" id="CHEBI:78488"/>
    </reaction>
    <physiologicalReaction direction="left-to-right" evidence="21">
        <dbReference type="Rhea" id="RHEA:41921"/>
    </physiologicalReaction>
</comment>
<comment type="catalytic activity">
    <reaction evidence="33">
        <text>(2E)-dodecenoyl-[ACP] + NADPH + H(+) = dodecanoyl-[ACP] + NADP(+)</text>
        <dbReference type="Rhea" id="RHEA:41880"/>
        <dbReference type="Rhea" id="RHEA-COMP:9643"/>
        <dbReference type="Rhea" id="RHEA-COMP:9644"/>
        <dbReference type="ChEBI" id="CHEBI:15378"/>
        <dbReference type="ChEBI" id="CHEBI:57783"/>
        <dbReference type="ChEBI" id="CHEBI:58349"/>
        <dbReference type="ChEBI" id="CHEBI:65264"/>
        <dbReference type="ChEBI" id="CHEBI:78472"/>
    </reaction>
    <physiologicalReaction direction="left-to-right" evidence="33">
        <dbReference type="Rhea" id="RHEA:41881"/>
    </physiologicalReaction>
</comment>
<evidence type="ECO:0000256" key="31">
    <source>
        <dbReference type="ARBA" id="ARBA00047961"/>
    </source>
</evidence>
<comment type="catalytic activity">
    <reaction evidence="44">
        <text>(2E)-tetradecenoyl-[ACP] + NADPH + H(+) = tetradecanoyl-[ACP] + NADP(+)</text>
        <dbReference type="Rhea" id="RHEA:41896"/>
        <dbReference type="Rhea" id="RHEA-COMP:9647"/>
        <dbReference type="Rhea" id="RHEA-COMP:9648"/>
        <dbReference type="ChEBI" id="CHEBI:15378"/>
        <dbReference type="ChEBI" id="CHEBI:57783"/>
        <dbReference type="ChEBI" id="CHEBI:58349"/>
        <dbReference type="ChEBI" id="CHEBI:78475"/>
        <dbReference type="ChEBI" id="CHEBI:78477"/>
    </reaction>
    <physiologicalReaction direction="left-to-right" evidence="44">
        <dbReference type="Rhea" id="RHEA:41897"/>
    </physiologicalReaction>
</comment>
<comment type="catalytic activity">
    <reaction evidence="42">
        <text>(2E)-octadecenoyl-[ACP] + NADPH + H(+) = octadecanoyl-[ACP] + NADP(+)</text>
        <dbReference type="Rhea" id="RHEA:41928"/>
        <dbReference type="Rhea" id="RHEA-COMP:9655"/>
        <dbReference type="Rhea" id="RHEA-COMP:9656"/>
        <dbReference type="ChEBI" id="CHEBI:15378"/>
        <dbReference type="ChEBI" id="CHEBI:57783"/>
        <dbReference type="ChEBI" id="CHEBI:58349"/>
        <dbReference type="ChEBI" id="CHEBI:78489"/>
        <dbReference type="ChEBI" id="CHEBI:78495"/>
    </reaction>
    <physiologicalReaction direction="left-to-right" evidence="42">
        <dbReference type="Rhea" id="RHEA:41929"/>
    </physiologicalReaction>
</comment>
<dbReference type="Pfam" id="PF21089">
    <property type="entry name" value="PKS_DH_N"/>
    <property type="match status" value="1"/>
</dbReference>
<keyword evidence="3" id="KW-0597">Phosphoprotein</keyword>
<evidence type="ECO:0000256" key="30">
    <source>
        <dbReference type="ARBA" id="ARBA00047953"/>
    </source>
</evidence>
<comment type="catalytic activity">
    <reaction evidence="28">
        <text>(2E)-hexadecenoyl-[ACP] + NADPH + H(+) = hexadecanoyl-[ACP] + NADP(+)</text>
        <dbReference type="Rhea" id="RHEA:41912"/>
        <dbReference type="Rhea" id="RHEA-COMP:9651"/>
        <dbReference type="Rhea" id="RHEA-COMP:9652"/>
        <dbReference type="ChEBI" id="CHEBI:15378"/>
        <dbReference type="ChEBI" id="CHEBI:57783"/>
        <dbReference type="ChEBI" id="CHEBI:58349"/>
        <dbReference type="ChEBI" id="CHEBI:78481"/>
        <dbReference type="ChEBI" id="CHEBI:78483"/>
    </reaction>
    <physiologicalReaction direction="left-to-right" evidence="28">
        <dbReference type="Rhea" id="RHEA:41913"/>
    </physiologicalReaction>
</comment>
<dbReference type="InterPro" id="IPR049551">
    <property type="entry name" value="PKS_DH_C"/>
</dbReference>
<dbReference type="InterPro" id="IPR057326">
    <property type="entry name" value="KR_dom"/>
</dbReference>